<sequence>MRRVVVGLVVAVGLLVGVSGVCAEVVPVSVADRVVVSDYGTESVLIMHYHRPDGVYEGWNVWSWAEGGEGGGVDPAGETDYGPYFVIPVEDRSVRSGFLLRKNEWETRDVGMDRFVTLSDSKPITEVWLVSGDNNIYTTPARVDLTTKLVAAFLDGDDRIRIAATGQLTQRQRTAIRIATAGENPSTYSVSRVERTKSDTTARIVYDLHLTRKVLPGDVGRLQLTIPEFEPRWIYARGVLDSAAYLALDAELGHRYSAAGTDFAVWSPVSVSAELLLYDALDAREPSRVVPMEQGERGVWAVRVEGDLQGKAYVYRFVSYGQERIAADINTYAATFDSRRSVVIDLDRTDPEGWGLVANPVREHQTDEVIYEIHVRDYSVADASCPEEHRGTYLGLIHENPAEGDGVSTGVDHLLDLGVTAVHLLPIHDFSSAVGEYNWGYWTALFNLPESNYATDVYDPMAGPSEFKQMVSGLHGKGIRVILDVVYNHTSSSFEFSPFHQTVPNYYFRTGDDGLLLNDAGVGNSVADERLMVRKYIVDSLVFWVNEYRVDGFRFDLLGTHHPETVEALCEALLAIREDLTLYGEPWTGGGPTHFPKGAQRGMAMAVFNDHYRNAIRGDLDGKSQGFANGKGGNTEAIREGVAGGISDFADEPTESVNYVSAHDNRTYWDKLEYTLPKASDADKRAMQKLALGMVLTSQGVAFLHGGSDFARTKGGHHNSYNAGDAVNRFDWDRKAEYRDVYAYVRGLIAIRRAHPAFRIPDSETVRRHIHFLQLGKLFAFELDGAAVGDSWSRIIVAYNGEPEKHTLPLPEGTWSVMVDAASASADEPLAAATGEIVLPAWSMVVVWSE</sequence>
<dbReference type="Pfam" id="PF02922">
    <property type="entry name" value="CBM_48"/>
    <property type="match status" value="1"/>
</dbReference>
<dbReference type="GO" id="GO:0051060">
    <property type="term" value="F:pullulanase activity"/>
    <property type="evidence" value="ECO:0007669"/>
    <property type="project" value="UniProtKB-EC"/>
</dbReference>
<feature type="domain" description="Glycosyl hydrolase family 13 catalytic" evidence="9">
    <location>
        <begin position="372"/>
        <end position="752"/>
    </location>
</feature>
<evidence type="ECO:0000259" key="9">
    <source>
        <dbReference type="SMART" id="SM00642"/>
    </source>
</evidence>
<dbReference type="GO" id="GO:0030246">
    <property type="term" value="F:carbohydrate binding"/>
    <property type="evidence" value="ECO:0007669"/>
    <property type="project" value="InterPro"/>
</dbReference>
<dbReference type="NCBIfam" id="TIGR02104">
    <property type="entry name" value="pulA_typeI"/>
    <property type="match status" value="1"/>
</dbReference>
<dbReference type="InterPro" id="IPR014756">
    <property type="entry name" value="Ig_E-set"/>
</dbReference>
<keyword evidence="3 10" id="KW-0378">Hydrolase</keyword>
<dbReference type="Gene3D" id="2.60.40.1110">
    <property type="match status" value="1"/>
</dbReference>
<reference evidence="10 11" key="1">
    <citation type="submission" date="2019-02" db="EMBL/GenBank/DDBJ databases">
        <title>Deep-cultivation of Planctomycetes and their phenomic and genomic characterization uncovers novel biology.</title>
        <authorList>
            <person name="Wiegand S."/>
            <person name="Jogler M."/>
            <person name="Boedeker C."/>
            <person name="Pinto D."/>
            <person name="Vollmers J."/>
            <person name="Rivas-Marin E."/>
            <person name="Kohn T."/>
            <person name="Peeters S.H."/>
            <person name="Heuer A."/>
            <person name="Rast P."/>
            <person name="Oberbeckmann S."/>
            <person name="Bunk B."/>
            <person name="Jeske O."/>
            <person name="Meyerdierks A."/>
            <person name="Storesund J.E."/>
            <person name="Kallscheuer N."/>
            <person name="Luecker S."/>
            <person name="Lage O.M."/>
            <person name="Pohl T."/>
            <person name="Merkel B.J."/>
            <person name="Hornburger P."/>
            <person name="Mueller R.-W."/>
            <person name="Bruemmer F."/>
            <person name="Labrenz M."/>
            <person name="Spormann A.M."/>
            <person name="Op den Camp H."/>
            <person name="Overmann J."/>
            <person name="Amann R."/>
            <person name="Jetten M.S.M."/>
            <person name="Mascher T."/>
            <person name="Medema M.H."/>
            <person name="Devos D.P."/>
            <person name="Kaster A.-K."/>
            <person name="Ovreas L."/>
            <person name="Rohde M."/>
            <person name="Galperin M.Y."/>
            <person name="Jogler C."/>
        </authorList>
    </citation>
    <scope>NUCLEOTIDE SEQUENCE [LARGE SCALE GENOMIC DNA]</scope>
    <source>
        <strain evidence="10 11">Pan265</strain>
    </source>
</reference>
<gene>
    <name evidence="10" type="primary">pulA</name>
    <name evidence="10" type="ORF">Pan265_02320</name>
</gene>
<dbReference type="GO" id="GO:0005975">
    <property type="term" value="P:carbohydrate metabolic process"/>
    <property type="evidence" value="ECO:0007669"/>
    <property type="project" value="InterPro"/>
</dbReference>
<evidence type="ECO:0000256" key="5">
    <source>
        <dbReference type="ARBA" id="ARBA00023965"/>
    </source>
</evidence>
<dbReference type="SMART" id="SM00642">
    <property type="entry name" value="Aamy"/>
    <property type="match status" value="1"/>
</dbReference>
<dbReference type="AlphaFoldDB" id="A0A518BTX5"/>
<evidence type="ECO:0000256" key="2">
    <source>
        <dbReference type="ARBA" id="ARBA00022729"/>
    </source>
</evidence>
<dbReference type="Pfam" id="PF21653">
    <property type="entry name" value="pulA_all-beta"/>
    <property type="match status" value="1"/>
</dbReference>
<evidence type="ECO:0000313" key="10">
    <source>
        <dbReference type="EMBL" id="QDU70405.1"/>
    </source>
</evidence>
<dbReference type="InterPro" id="IPR013780">
    <property type="entry name" value="Glyco_hydro_b"/>
</dbReference>
<dbReference type="InterPro" id="IPR017853">
    <property type="entry name" value="GH"/>
</dbReference>
<dbReference type="Gene3D" id="2.60.40.10">
    <property type="entry name" value="Immunoglobulins"/>
    <property type="match status" value="1"/>
</dbReference>
<dbReference type="SUPFAM" id="SSF51445">
    <property type="entry name" value="(Trans)glycosidases"/>
    <property type="match status" value="1"/>
</dbReference>
<dbReference type="KEGG" id="mcad:Pan265_02320"/>
<organism evidence="10 11">
    <name type="scientific">Mucisphaera calidilacus</name>
    <dbReference type="NCBI Taxonomy" id="2527982"/>
    <lineage>
        <taxon>Bacteria</taxon>
        <taxon>Pseudomonadati</taxon>
        <taxon>Planctomycetota</taxon>
        <taxon>Phycisphaerae</taxon>
        <taxon>Phycisphaerales</taxon>
        <taxon>Phycisphaeraceae</taxon>
        <taxon>Mucisphaera</taxon>
    </lineage>
</organism>
<keyword evidence="11" id="KW-1185">Reference proteome</keyword>
<dbReference type="CDD" id="cd10315">
    <property type="entry name" value="CBM41_pullulanase"/>
    <property type="match status" value="1"/>
</dbReference>
<dbReference type="InterPro" id="IPR049117">
    <property type="entry name" value="pulA_all-beta"/>
</dbReference>
<dbReference type="Proteomes" id="UP000320386">
    <property type="component" value="Chromosome"/>
</dbReference>
<dbReference type="InterPro" id="IPR011840">
    <property type="entry name" value="PulA_typeI"/>
</dbReference>
<dbReference type="EMBL" id="CP036280">
    <property type="protein sequence ID" value="QDU70405.1"/>
    <property type="molecule type" value="Genomic_DNA"/>
</dbReference>
<evidence type="ECO:0000256" key="3">
    <source>
        <dbReference type="ARBA" id="ARBA00022801"/>
    </source>
</evidence>
<dbReference type="InterPro" id="IPR013784">
    <property type="entry name" value="Carb-bd-like_fold"/>
</dbReference>
<name>A0A518BTX5_9BACT</name>
<evidence type="ECO:0000313" key="11">
    <source>
        <dbReference type="Proteomes" id="UP000320386"/>
    </source>
</evidence>
<dbReference type="InterPro" id="IPR004193">
    <property type="entry name" value="Glyco_hydro_13_N"/>
</dbReference>
<dbReference type="Pfam" id="PF00128">
    <property type="entry name" value="Alpha-amylase"/>
    <property type="match status" value="1"/>
</dbReference>
<keyword evidence="4 10" id="KW-0326">Glycosidase</keyword>
<comment type="catalytic activity">
    <reaction evidence="5">
        <text>Hydrolysis of (1-&gt;6)-alpha-D-glucosidic linkages in pullulan, amylopectin and glycogen, and in the alpha- and beta-limit dextrins of amylopectin and glycogen.</text>
        <dbReference type="EC" id="3.2.1.41"/>
    </reaction>
</comment>
<dbReference type="SUPFAM" id="SSF49452">
    <property type="entry name" value="Starch-binding domain-like"/>
    <property type="match status" value="1"/>
</dbReference>
<evidence type="ECO:0000256" key="1">
    <source>
        <dbReference type="ARBA" id="ARBA00008061"/>
    </source>
</evidence>
<keyword evidence="2" id="KW-0732">Signal</keyword>
<evidence type="ECO:0000256" key="4">
    <source>
        <dbReference type="ARBA" id="ARBA00023295"/>
    </source>
</evidence>
<accession>A0A518BTX5</accession>
<dbReference type="EC" id="3.2.1.41" evidence="6"/>
<protein>
    <recommendedName>
        <fullName evidence="6">pullulanase</fullName>
        <ecNumber evidence="6">3.2.1.41</ecNumber>
    </recommendedName>
    <alternativeName>
        <fullName evidence="7">Alpha-dextrin endo-1,6-alpha-glucosidase</fullName>
    </alternativeName>
    <alternativeName>
        <fullName evidence="8">Pullulan 6-glucanohydrolase</fullName>
    </alternativeName>
</protein>
<dbReference type="CDD" id="cd11341">
    <property type="entry name" value="AmyAc_Pullulanase_LD-like"/>
    <property type="match status" value="1"/>
</dbReference>
<dbReference type="PANTHER" id="PTHR43002">
    <property type="entry name" value="GLYCOGEN DEBRANCHING ENZYME"/>
    <property type="match status" value="1"/>
</dbReference>
<evidence type="ECO:0000256" key="7">
    <source>
        <dbReference type="ARBA" id="ARBA00029618"/>
    </source>
</evidence>
<dbReference type="Pfam" id="PF03714">
    <property type="entry name" value="PUD"/>
    <property type="match status" value="1"/>
</dbReference>
<dbReference type="InterPro" id="IPR005323">
    <property type="entry name" value="CBM41_pullulanase"/>
</dbReference>
<dbReference type="SUPFAM" id="SSF81296">
    <property type="entry name" value="E set domains"/>
    <property type="match status" value="1"/>
</dbReference>
<dbReference type="InterPro" id="IPR013783">
    <property type="entry name" value="Ig-like_fold"/>
</dbReference>
<dbReference type="InterPro" id="IPR006047">
    <property type="entry name" value="GH13_cat_dom"/>
</dbReference>
<dbReference type="Gene3D" id="2.60.40.1180">
    <property type="entry name" value="Golgi alpha-mannosidase II"/>
    <property type="match status" value="1"/>
</dbReference>
<evidence type="ECO:0000256" key="8">
    <source>
        <dbReference type="ARBA" id="ARBA00031076"/>
    </source>
</evidence>
<evidence type="ECO:0000256" key="6">
    <source>
        <dbReference type="ARBA" id="ARBA00024062"/>
    </source>
</evidence>
<proteinExistence type="inferred from homology"/>
<dbReference type="Gene3D" id="3.20.20.80">
    <property type="entry name" value="Glycosidases"/>
    <property type="match status" value="1"/>
</dbReference>
<comment type="similarity">
    <text evidence="1">Belongs to the glycosyl hydrolase 13 family.</text>
</comment>
<dbReference type="CDD" id="cd02860">
    <property type="entry name" value="E_set_Pullulanase"/>
    <property type="match status" value="1"/>
</dbReference>